<dbReference type="SUPFAM" id="SSF56655">
    <property type="entry name" value="Carbohydrate phosphatase"/>
    <property type="match status" value="1"/>
</dbReference>
<dbReference type="OrthoDB" id="9772456at2"/>
<feature type="binding site" evidence="1">
    <location>
        <position position="89"/>
    </location>
    <ligand>
        <name>Mg(2+)</name>
        <dbReference type="ChEBI" id="CHEBI:18420"/>
        <label>1</label>
        <note>catalytic</note>
    </ligand>
</feature>
<dbReference type="GO" id="GO:0046872">
    <property type="term" value="F:metal ion binding"/>
    <property type="evidence" value="ECO:0007669"/>
    <property type="project" value="UniProtKB-KW"/>
</dbReference>
<dbReference type="EMBL" id="CP044016">
    <property type="protein sequence ID" value="QES89669.1"/>
    <property type="molecule type" value="Genomic_DNA"/>
</dbReference>
<feature type="binding site" evidence="1">
    <location>
        <position position="92"/>
    </location>
    <ligand>
        <name>Mg(2+)</name>
        <dbReference type="ChEBI" id="CHEBI:18420"/>
        <label>1</label>
        <note>catalytic</note>
    </ligand>
</feature>
<protein>
    <submittedName>
        <fullName evidence="2">Inositol monophosphatase family protein</fullName>
    </submittedName>
</protein>
<keyword evidence="1" id="KW-0479">Metal-binding</keyword>
<organism evidence="2 3">
    <name type="scientific">Rhizosphaericola mali</name>
    <dbReference type="NCBI Taxonomy" id="2545455"/>
    <lineage>
        <taxon>Bacteria</taxon>
        <taxon>Pseudomonadati</taxon>
        <taxon>Bacteroidota</taxon>
        <taxon>Chitinophagia</taxon>
        <taxon>Chitinophagales</taxon>
        <taxon>Chitinophagaceae</taxon>
        <taxon>Rhizosphaericola</taxon>
    </lineage>
</organism>
<dbReference type="PRINTS" id="PR00377">
    <property type="entry name" value="IMPHPHTASES"/>
</dbReference>
<dbReference type="KEGG" id="arac:E0W69_013700"/>
<dbReference type="InterPro" id="IPR000760">
    <property type="entry name" value="Inositol_monophosphatase-like"/>
</dbReference>
<evidence type="ECO:0000313" key="3">
    <source>
        <dbReference type="Proteomes" id="UP000292424"/>
    </source>
</evidence>
<dbReference type="GO" id="GO:0008934">
    <property type="term" value="F:inositol monophosphate 1-phosphatase activity"/>
    <property type="evidence" value="ECO:0007669"/>
    <property type="project" value="TreeGrafter"/>
</dbReference>
<sequence length="264" mass="29411">MQIATSADIAIEAVKNVGRYFLGEFRKAPVPTTPNDLMKTLTIIEEICLSMLKKDIDTEYGNIPWASDDEFDNNSQLAPAPYECYWLCDTMDGAIQYLQHIPGWTINLVLIEKGEPAFSIIYDPLTDECFHAEKYQGAYLNGRPIVVSEKKSAENMIAILEYGHQLKSSNKWEKDLSSALIRLTERFGVVRNYGPHGLQLAYIGAGRIDLFAQCDLDTHNWLAGILIAKEAGATILASDGKAWKWGDESIIVGTSEAVAINFQK</sequence>
<dbReference type="GO" id="GO:0006020">
    <property type="term" value="P:inositol metabolic process"/>
    <property type="evidence" value="ECO:0007669"/>
    <property type="project" value="TreeGrafter"/>
</dbReference>
<accession>A0A5P2G625</accession>
<proteinExistence type="predicted"/>
<dbReference type="Gene3D" id="3.30.540.10">
    <property type="entry name" value="Fructose-1,6-Bisphosphatase, subunit A, domain 1"/>
    <property type="match status" value="1"/>
</dbReference>
<reference evidence="2 3" key="1">
    <citation type="submission" date="2019-09" db="EMBL/GenBank/DDBJ databases">
        <title>Complete genome sequence of Arachidicoccus sp. B3-10 isolated from apple orchard soil.</title>
        <authorList>
            <person name="Kim H.S."/>
            <person name="Han K.-I."/>
            <person name="Suh M.K."/>
            <person name="Lee K.C."/>
            <person name="Eom M.K."/>
            <person name="Kim J.-S."/>
            <person name="Kang S.W."/>
            <person name="Sin Y."/>
            <person name="Lee J.-S."/>
        </authorList>
    </citation>
    <scope>NUCLEOTIDE SEQUENCE [LARGE SCALE GENOMIC DNA]</scope>
    <source>
        <strain evidence="2 3">B3-10</strain>
    </source>
</reference>
<gene>
    <name evidence="2" type="ORF">E0W69_013700</name>
</gene>
<dbReference type="PANTHER" id="PTHR20854">
    <property type="entry name" value="INOSITOL MONOPHOSPHATASE"/>
    <property type="match status" value="1"/>
</dbReference>
<dbReference type="Proteomes" id="UP000292424">
    <property type="component" value="Chromosome"/>
</dbReference>
<keyword evidence="1" id="KW-0460">Magnesium</keyword>
<dbReference type="CDD" id="cd01637">
    <property type="entry name" value="IMPase_like"/>
    <property type="match status" value="1"/>
</dbReference>
<comment type="cofactor">
    <cofactor evidence="1">
        <name>Mg(2+)</name>
        <dbReference type="ChEBI" id="CHEBI:18420"/>
    </cofactor>
</comment>
<dbReference type="RefSeq" id="WP_131330609.1">
    <property type="nucleotide sequence ID" value="NZ_CP044016.1"/>
</dbReference>
<name>A0A5P2G625_9BACT</name>
<dbReference type="Pfam" id="PF00459">
    <property type="entry name" value="Inositol_P"/>
    <property type="match status" value="1"/>
</dbReference>
<dbReference type="AlphaFoldDB" id="A0A5P2G625"/>
<evidence type="ECO:0000313" key="2">
    <source>
        <dbReference type="EMBL" id="QES89669.1"/>
    </source>
</evidence>
<dbReference type="Gene3D" id="3.40.190.80">
    <property type="match status" value="1"/>
</dbReference>
<keyword evidence="3" id="KW-1185">Reference proteome</keyword>
<dbReference type="GO" id="GO:0007165">
    <property type="term" value="P:signal transduction"/>
    <property type="evidence" value="ECO:0007669"/>
    <property type="project" value="TreeGrafter"/>
</dbReference>
<dbReference type="PANTHER" id="PTHR20854:SF4">
    <property type="entry name" value="INOSITOL-1-MONOPHOSPHATASE-RELATED"/>
    <property type="match status" value="1"/>
</dbReference>
<evidence type="ECO:0000256" key="1">
    <source>
        <dbReference type="PIRSR" id="PIRSR600760-2"/>
    </source>
</evidence>